<dbReference type="EMBL" id="MN740003">
    <property type="protein sequence ID" value="QHT82733.1"/>
    <property type="molecule type" value="Genomic_DNA"/>
</dbReference>
<evidence type="ECO:0000313" key="4">
    <source>
        <dbReference type="EMBL" id="QHT82733.1"/>
    </source>
</evidence>
<proteinExistence type="predicted"/>
<feature type="domain" description="CMP/dCMP-type deaminase" evidence="3">
    <location>
        <begin position="31"/>
        <end position="120"/>
    </location>
</feature>
<evidence type="ECO:0000259" key="3">
    <source>
        <dbReference type="Pfam" id="PF00383"/>
    </source>
</evidence>
<dbReference type="SUPFAM" id="SSF53927">
    <property type="entry name" value="Cytidine deaminase-like"/>
    <property type="match status" value="1"/>
</dbReference>
<dbReference type="Gene3D" id="3.40.140.10">
    <property type="entry name" value="Cytidine Deaminase, domain 2"/>
    <property type="match status" value="1"/>
</dbReference>
<dbReference type="Pfam" id="PF00383">
    <property type="entry name" value="dCMP_cyt_deam_1"/>
    <property type="match status" value="1"/>
</dbReference>
<dbReference type="InterPro" id="IPR016192">
    <property type="entry name" value="APOBEC/CMP_deaminase_Zn-bd"/>
</dbReference>
<reference evidence="4" key="1">
    <citation type="journal article" date="2020" name="Nature">
        <title>Giant virus diversity and host interactions through global metagenomics.</title>
        <authorList>
            <person name="Schulz F."/>
            <person name="Roux S."/>
            <person name="Paez-Espino D."/>
            <person name="Jungbluth S."/>
            <person name="Walsh D.A."/>
            <person name="Denef V.J."/>
            <person name="McMahon K.D."/>
            <person name="Konstantinidis K.T."/>
            <person name="Eloe-Fadrosh E.A."/>
            <person name="Kyrpides N.C."/>
            <person name="Woyke T."/>
        </authorList>
    </citation>
    <scope>NUCLEOTIDE SEQUENCE</scope>
    <source>
        <strain evidence="4">GVMAG-M-3300023184-165</strain>
    </source>
</reference>
<dbReference type="GO" id="GO:0008270">
    <property type="term" value="F:zinc ion binding"/>
    <property type="evidence" value="ECO:0007669"/>
    <property type="project" value="InterPro"/>
</dbReference>
<accession>A0A6C0HS38</accession>
<dbReference type="GO" id="GO:0016787">
    <property type="term" value="F:hydrolase activity"/>
    <property type="evidence" value="ECO:0007669"/>
    <property type="project" value="InterPro"/>
</dbReference>
<evidence type="ECO:0000256" key="2">
    <source>
        <dbReference type="ARBA" id="ARBA00022833"/>
    </source>
</evidence>
<keyword evidence="2" id="KW-0862">Zinc</keyword>
<evidence type="ECO:0000256" key="1">
    <source>
        <dbReference type="ARBA" id="ARBA00022723"/>
    </source>
</evidence>
<keyword evidence="1" id="KW-0479">Metal-binding</keyword>
<dbReference type="InterPro" id="IPR002125">
    <property type="entry name" value="CMP_dCMP_dom"/>
</dbReference>
<dbReference type="PROSITE" id="PS00903">
    <property type="entry name" value="CYT_DCMP_DEAMINASES_1"/>
    <property type="match status" value="1"/>
</dbReference>
<name>A0A6C0HS38_9ZZZZ</name>
<dbReference type="InterPro" id="IPR016193">
    <property type="entry name" value="Cytidine_deaminase-like"/>
</dbReference>
<protein>
    <recommendedName>
        <fullName evidence="3">CMP/dCMP-type deaminase domain-containing protein</fullName>
    </recommendedName>
</protein>
<sequence>MPNSDITRVLDEIKYDKRFERFRMTNIIAHVAVIVLRGKIIAAAVNRIGYRQETSKSYYNTYLHTERNLHAEENVVRALGNYNKMRDADMYIMKFGRGENDGAYVNSKPCAKCACFLSKCMREYKLKRVFYTS</sequence>
<organism evidence="4">
    <name type="scientific">viral metagenome</name>
    <dbReference type="NCBI Taxonomy" id="1070528"/>
    <lineage>
        <taxon>unclassified sequences</taxon>
        <taxon>metagenomes</taxon>
        <taxon>organismal metagenomes</taxon>
    </lineage>
</organism>
<dbReference type="AlphaFoldDB" id="A0A6C0HS38"/>